<dbReference type="InterPro" id="IPR001029">
    <property type="entry name" value="Flagellin_N"/>
</dbReference>
<keyword evidence="7" id="KW-0966">Cell projection</keyword>
<dbReference type="InterPro" id="IPR046358">
    <property type="entry name" value="Flagellin_C"/>
</dbReference>
<dbReference type="Gene3D" id="6.10.10.10">
    <property type="entry name" value="Flagellar export chaperone, C-terminal domain"/>
    <property type="match status" value="1"/>
</dbReference>
<dbReference type="Pfam" id="PF00700">
    <property type="entry name" value="Flagellin_C"/>
    <property type="match status" value="1"/>
</dbReference>
<evidence type="ECO:0000256" key="1">
    <source>
        <dbReference type="ARBA" id="ARBA00005709"/>
    </source>
</evidence>
<accession>A0ABY8E8V8</accession>
<keyword evidence="7" id="KW-0969">Cilium</keyword>
<evidence type="ECO:0000256" key="4">
    <source>
        <dbReference type="RuleBase" id="RU362073"/>
    </source>
</evidence>
<dbReference type="InterPro" id="IPR042187">
    <property type="entry name" value="Flagellin_C_sub2"/>
</dbReference>
<dbReference type="Pfam" id="PF00669">
    <property type="entry name" value="Flagellin_N"/>
    <property type="match status" value="1"/>
</dbReference>
<keyword evidence="8" id="KW-1185">Reference proteome</keyword>
<name>A0ABY8E8V8_9FIRM</name>
<organism evidence="7 8">
    <name type="scientific">Tepidibacter hydrothermalis</name>
    <dbReference type="NCBI Taxonomy" id="3036126"/>
    <lineage>
        <taxon>Bacteria</taxon>
        <taxon>Bacillati</taxon>
        <taxon>Bacillota</taxon>
        <taxon>Clostridia</taxon>
        <taxon>Peptostreptococcales</taxon>
        <taxon>Peptostreptococcaceae</taxon>
        <taxon>Tepidibacter</taxon>
    </lineage>
</organism>
<dbReference type="InterPro" id="IPR001492">
    <property type="entry name" value="Flagellin"/>
</dbReference>
<feature type="domain" description="Flagellin N-terminal" evidence="5">
    <location>
        <begin position="13"/>
        <end position="139"/>
    </location>
</feature>
<dbReference type="PRINTS" id="PR00207">
    <property type="entry name" value="FLAGELLIN"/>
</dbReference>
<proteinExistence type="inferred from homology"/>
<dbReference type="RefSeq" id="WP_277731272.1">
    <property type="nucleotide sequence ID" value="NZ_CP120733.1"/>
</dbReference>
<dbReference type="PANTHER" id="PTHR42792">
    <property type="entry name" value="FLAGELLIN"/>
    <property type="match status" value="1"/>
</dbReference>
<keyword evidence="4" id="KW-0964">Secreted</keyword>
<evidence type="ECO:0000259" key="6">
    <source>
        <dbReference type="Pfam" id="PF00700"/>
    </source>
</evidence>
<comment type="similarity">
    <text evidence="1 4">Belongs to the bacterial flagellin family.</text>
</comment>
<comment type="subcellular location">
    <subcellularLocation>
        <location evidence="4">Secreted</location>
    </subcellularLocation>
    <subcellularLocation>
        <location evidence="4">Bacterial flagellum</location>
    </subcellularLocation>
</comment>
<evidence type="ECO:0000256" key="3">
    <source>
        <dbReference type="ARBA" id="ARBA00023143"/>
    </source>
</evidence>
<keyword evidence="3 4" id="KW-0975">Bacterial flagellum</keyword>
<feature type="domain" description="Flagellin C-terminal" evidence="6">
    <location>
        <begin position="185"/>
        <end position="262"/>
    </location>
</feature>
<evidence type="ECO:0000259" key="5">
    <source>
        <dbReference type="Pfam" id="PF00669"/>
    </source>
</evidence>
<sequence length="276" mass="30759">MVGFSSVGMRMINHMNYLNSRNSVLMERLCTGKRINRAADDPAGLAISEKMKAQIRGLSMAQRNVQDGISMIQTAEGAMSEVHNMLQRMNELAVQASNGTYKDEDRENLDLEFQQLKDAITEISKGTEFNNKKLIDGSQKSDGITLQVGPNSGNSLKVKIGDLSELGLDIDGIDISNQQNAQDAIKKVKTAVSSVSRERSYLGAMQNRLEHTLNNLGTYEENLTSAYSRITDADMAKTMMEYTKNQILMQVSQAMLAQHMKMERERMLGLLRVLDV</sequence>
<gene>
    <name evidence="7" type="ORF">P4S50_13235</name>
</gene>
<dbReference type="Gene3D" id="1.20.1330.10">
    <property type="entry name" value="f41 fragment of flagellin, N-terminal domain"/>
    <property type="match status" value="1"/>
</dbReference>
<dbReference type="EMBL" id="CP120733">
    <property type="protein sequence ID" value="WFD09347.1"/>
    <property type="molecule type" value="Genomic_DNA"/>
</dbReference>
<dbReference type="SUPFAM" id="SSF64518">
    <property type="entry name" value="Phase 1 flagellin"/>
    <property type="match status" value="1"/>
</dbReference>
<dbReference type="PANTHER" id="PTHR42792:SF2">
    <property type="entry name" value="FLAGELLIN"/>
    <property type="match status" value="1"/>
</dbReference>
<keyword evidence="7" id="KW-0282">Flagellum</keyword>
<evidence type="ECO:0000313" key="7">
    <source>
        <dbReference type="EMBL" id="WFD09347.1"/>
    </source>
</evidence>
<evidence type="ECO:0000313" key="8">
    <source>
        <dbReference type="Proteomes" id="UP001222800"/>
    </source>
</evidence>
<evidence type="ECO:0000256" key="2">
    <source>
        <dbReference type="ARBA" id="ARBA00020110"/>
    </source>
</evidence>
<dbReference type="Proteomes" id="UP001222800">
    <property type="component" value="Chromosome"/>
</dbReference>
<reference evidence="7 8" key="1">
    <citation type="submission" date="2023-03" db="EMBL/GenBank/DDBJ databases">
        <title>Complete genome sequence of Tepidibacter sp. SWIR-1, isolated from a deep-sea hydrothermal vent.</title>
        <authorList>
            <person name="Li X."/>
        </authorList>
    </citation>
    <scope>NUCLEOTIDE SEQUENCE [LARGE SCALE GENOMIC DNA]</scope>
    <source>
        <strain evidence="7 8">SWIR-1</strain>
    </source>
</reference>
<protein>
    <recommendedName>
        <fullName evidence="2 4">Flagellin</fullName>
    </recommendedName>
</protein>
<comment type="function">
    <text evidence="4">Flagellin is the subunit protein which polymerizes to form the filaments of bacterial flagella.</text>
</comment>